<protein>
    <submittedName>
        <fullName evidence="1">TIGR02757 family protein</fullName>
    </submittedName>
</protein>
<evidence type="ECO:0000313" key="1">
    <source>
        <dbReference type="EMBL" id="SMG32611.1"/>
    </source>
</evidence>
<evidence type="ECO:0000313" key="2">
    <source>
        <dbReference type="Proteomes" id="UP000193355"/>
    </source>
</evidence>
<dbReference type="InterPro" id="IPR011257">
    <property type="entry name" value="DNA_glycosylase"/>
</dbReference>
<sequence length="265" mass="29887">MKDAKSLSLALESIYLSFNKKSLISPDPLQFLLDYPDVEDREIVGMVASSLAYGRVSQILKSVSSVLEPMGNSPRRFLEKGNVKLWRGLFEGFKHRFSDQVDLVDLLSGMKDVIELHGSLDRAMAIALSGDKGTIRGAQGFVEMILKGGSRDRNTLLPRPEGGSACKRLMLYFRWMVRKDQVDPGGWTCLSPEDLLIPLDTHMHRISLAFGFTGRKSGDMRTVEEITGFFRTVRPDDPIRYDFALTRFGIHPDMKIEDLIEISDR</sequence>
<dbReference type="Pfam" id="PF09674">
    <property type="entry name" value="DUF2400"/>
    <property type="match status" value="1"/>
</dbReference>
<dbReference type="AlphaFoldDB" id="A0A1X7JWS7"/>
<reference evidence="2" key="1">
    <citation type="submission" date="2017-04" db="EMBL/GenBank/DDBJ databases">
        <authorList>
            <person name="Varghese N."/>
            <person name="Submissions S."/>
        </authorList>
    </citation>
    <scope>NUCLEOTIDE SEQUENCE [LARGE SCALE GENOMIC DNA]</scope>
    <source>
        <strain evidence="2">USBA 82</strain>
    </source>
</reference>
<dbReference type="NCBIfam" id="TIGR02757">
    <property type="entry name" value="TIGR02757 family protein"/>
    <property type="match status" value="1"/>
</dbReference>
<dbReference type="EMBL" id="FXBB01000017">
    <property type="protein sequence ID" value="SMG32611.1"/>
    <property type="molecule type" value="Genomic_DNA"/>
</dbReference>
<dbReference type="SUPFAM" id="SSF48150">
    <property type="entry name" value="DNA-glycosylase"/>
    <property type="match status" value="1"/>
</dbReference>
<dbReference type="InterPro" id="IPR014127">
    <property type="entry name" value="CHP02757"/>
</dbReference>
<organism evidence="1 2">
    <name type="scientific">Dethiosulfovibrio salsuginis</name>
    <dbReference type="NCBI Taxonomy" id="561720"/>
    <lineage>
        <taxon>Bacteria</taxon>
        <taxon>Thermotogati</taxon>
        <taxon>Synergistota</taxon>
        <taxon>Synergistia</taxon>
        <taxon>Synergistales</taxon>
        <taxon>Dethiosulfovibrionaceae</taxon>
        <taxon>Dethiosulfovibrio</taxon>
    </lineage>
</organism>
<dbReference type="GO" id="GO:0003824">
    <property type="term" value="F:catalytic activity"/>
    <property type="evidence" value="ECO:0007669"/>
    <property type="project" value="InterPro"/>
</dbReference>
<dbReference type="Proteomes" id="UP000193355">
    <property type="component" value="Unassembled WGS sequence"/>
</dbReference>
<proteinExistence type="predicted"/>
<dbReference type="OrthoDB" id="9773332at2"/>
<dbReference type="RefSeq" id="WP_085544762.1">
    <property type="nucleotide sequence ID" value="NZ_FXBB01000017.1"/>
</dbReference>
<dbReference type="GO" id="GO:0006281">
    <property type="term" value="P:DNA repair"/>
    <property type="evidence" value="ECO:0007669"/>
    <property type="project" value="InterPro"/>
</dbReference>
<accession>A0A1X7JWS7</accession>
<keyword evidence="2" id="KW-1185">Reference proteome</keyword>
<gene>
    <name evidence="1" type="ORF">SAMN06275492_11747</name>
</gene>
<name>A0A1X7JWS7_9BACT</name>
<dbReference type="STRING" id="561720.SAMN06275492_11747"/>